<sequence length="418" mass="45289">MNRSAAAVLVVLAVVSIATIGAPMTVAGTGAGDSRASQLTQPALEPQPTTDTAAQLQTDSDSRIAFATANDTPDFDRTTFEITVHDDGSATWTFRYEQRFGTGDENESADREAFEEFADDFEAEESGLYDRFVEQAQAMTDSGSELTGREMDATDFERSATVEDQFGSRGIVEMSFTWHGFAHVEDGTVEVGDVFQDMYIGPDQSIEITAGDGLTFDRAEPEDSAQYSRTELEDANSVRWSGEQQFLDGQPWVVLVQDGATDSSGFLSRGDLSWYLAVAAIVALGIAGGGLWYRRRSDDTDTGNGTSAAQTDGPDTMSAPTAPAEDDHGESHTAAPEPLPDEELLTDEDRVVKLIRENGGRMKQVNIVEETGWSKSKVSMLLSDMADEGTISKLRVGRENIISLEGYEPEATKSPFDE</sequence>
<feature type="compositionally biased region" description="Polar residues" evidence="1">
    <location>
        <begin position="35"/>
        <end position="49"/>
    </location>
</feature>
<feature type="domain" description="DUF7345" evidence="4">
    <location>
        <begin position="81"/>
        <end position="212"/>
    </location>
</feature>
<dbReference type="Pfam" id="PF24036">
    <property type="entry name" value="DUF7345"/>
    <property type="match status" value="1"/>
</dbReference>
<keyword evidence="2" id="KW-1133">Transmembrane helix</keyword>
<dbReference type="OrthoDB" id="27885at2157"/>
<accession>A0A5P9NZT3</accession>
<dbReference type="Proteomes" id="UP000326170">
    <property type="component" value="Chromosome"/>
</dbReference>
<name>A0A5P9NZT3_9EURY</name>
<dbReference type="Pfam" id="PF24034">
    <property type="entry name" value="DUF7343"/>
    <property type="match status" value="1"/>
</dbReference>
<dbReference type="EMBL" id="CP045488">
    <property type="protein sequence ID" value="QFU81100.1"/>
    <property type="molecule type" value="Genomic_DNA"/>
</dbReference>
<evidence type="ECO:0000256" key="1">
    <source>
        <dbReference type="SAM" id="MobiDB-lite"/>
    </source>
</evidence>
<keyword evidence="2" id="KW-0812">Transmembrane</keyword>
<feature type="region of interest" description="Disordered" evidence="1">
    <location>
        <begin position="29"/>
        <end position="49"/>
    </location>
</feature>
<keyword evidence="6" id="KW-1185">Reference proteome</keyword>
<evidence type="ECO:0000313" key="5">
    <source>
        <dbReference type="EMBL" id="QFU81100.1"/>
    </source>
</evidence>
<reference evidence="5 6" key="1">
    <citation type="journal article" date="2007" name="Int. J. Syst. Evol. Microbiol.">
        <title>Natronorubrum sulfidifaciens sp. nov., an extremely haloalkaliphilic archaeon isolated from Aiding salt lake in Xin-Jiang, China.</title>
        <authorList>
            <person name="Cui H.L."/>
            <person name="Tohty D."/>
            <person name="Liu H.C."/>
            <person name="Liu S.J."/>
            <person name="Oren A."/>
            <person name="Zhou P.J."/>
        </authorList>
    </citation>
    <scope>NUCLEOTIDE SEQUENCE [LARGE SCALE GENOMIC DNA]</scope>
    <source>
        <strain evidence="5 6">7-3</strain>
    </source>
</reference>
<dbReference type="SUPFAM" id="SSF46785">
    <property type="entry name" value="Winged helix' DNA-binding domain"/>
    <property type="match status" value="1"/>
</dbReference>
<dbReference type="InterPro" id="IPR036390">
    <property type="entry name" value="WH_DNA-bd_sf"/>
</dbReference>
<dbReference type="GeneID" id="42299441"/>
<evidence type="ECO:0000313" key="6">
    <source>
        <dbReference type="Proteomes" id="UP000326170"/>
    </source>
</evidence>
<evidence type="ECO:0008006" key="7">
    <source>
        <dbReference type="Google" id="ProtNLM"/>
    </source>
</evidence>
<dbReference type="InterPro" id="IPR055767">
    <property type="entry name" value="DUF7343"/>
</dbReference>
<proteinExistence type="predicted"/>
<keyword evidence="2" id="KW-0472">Membrane</keyword>
<feature type="domain" description="DUF7343" evidence="3">
    <location>
        <begin position="344"/>
        <end position="404"/>
    </location>
</feature>
<dbReference type="AlphaFoldDB" id="A0A5P9NZT3"/>
<dbReference type="InterPro" id="IPR055769">
    <property type="entry name" value="DUF7345"/>
</dbReference>
<feature type="transmembrane region" description="Helical" evidence="2">
    <location>
        <begin position="272"/>
        <end position="293"/>
    </location>
</feature>
<dbReference type="KEGG" id="nas:GCU68_00290"/>
<organism evidence="5 6">
    <name type="scientific">Natronorubrum aibiense</name>
    <dbReference type="NCBI Taxonomy" id="348826"/>
    <lineage>
        <taxon>Archaea</taxon>
        <taxon>Methanobacteriati</taxon>
        <taxon>Methanobacteriota</taxon>
        <taxon>Stenosarchaea group</taxon>
        <taxon>Halobacteria</taxon>
        <taxon>Halobacteriales</taxon>
        <taxon>Natrialbaceae</taxon>
        <taxon>Natronorubrum</taxon>
    </lineage>
</organism>
<gene>
    <name evidence="5" type="ORF">GCU68_00290</name>
</gene>
<evidence type="ECO:0000259" key="4">
    <source>
        <dbReference type="Pfam" id="PF24036"/>
    </source>
</evidence>
<evidence type="ECO:0000259" key="3">
    <source>
        <dbReference type="Pfam" id="PF24034"/>
    </source>
</evidence>
<dbReference type="RefSeq" id="WP_152938485.1">
    <property type="nucleotide sequence ID" value="NZ_CP045488.1"/>
</dbReference>
<feature type="region of interest" description="Disordered" evidence="1">
    <location>
        <begin position="296"/>
        <end position="347"/>
    </location>
</feature>
<protein>
    <recommendedName>
        <fullName evidence="7">HTH iclR-type domain-containing protein</fullName>
    </recommendedName>
</protein>
<evidence type="ECO:0000256" key="2">
    <source>
        <dbReference type="SAM" id="Phobius"/>
    </source>
</evidence>